<feature type="compositionally biased region" description="Acidic residues" evidence="1">
    <location>
        <begin position="72"/>
        <end position="86"/>
    </location>
</feature>
<evidence type="ECO:0000256" key="1">
    <source>
        <dbReference type="SAM" id="MobiDB-lite"/>
    </source>
</evidence>
<evidence type="ECO:0000313" key="3">
    <source>
        <dbReference type="Proteomes" id="UP000054538"/>
    </source>
</evidence>
<reference evidence="3" key="2">
    <citation type="submission" date="2015-01" db="EMBL/GenBank/DDBJ databases">
        <title>Evolutionary Origins and Diversification of the Mycorrhizal Mutualists.</title>
        <authorList>
            <consortium name="DOE Joint Genome Institute"/>
            <consortium name="Mycorrhizal Genomics Consortium"/>
            <person name="Kohler A."/>
            <person name="Kuo A."/>
            <person name="Nagy L.G."/>
            <person name="Floudas D."/>
            <person name="Copeland A."/>
            <person name="Barry K.W."/>
            <person name="Cichocki N."/>
            <person name="Veneault-Fourrey C."/>
            <person name="LaButti K."/>
            <person name="Lindquist E.A."/>
            <person name="Lipzen A."/>
            <person name="Lundell T."/>
            <person name="Morin E."/>
            <person name="Murat C."/>
            <person name="Riley R."/>
            <person name="Ohm R."/>
            <person name="Sun H."/>
            <person name="Tunlid A."/>
            <person name="Henrissat B."/>
            <person name="Grigoriev I.V."/>
            <person name="Hibbett D.S."/>
            <person name="Martin F."/>
        </authorList>
    </citation>
    <scope>NUCLEOTIDE SEQUENCE [LARGE SCALE GENOMIC DNA]</scope>
    <source>
        <strain evidence="3">Ve08.2h10</strain>
    </source>
</reference>
<dbReference type="EMBL" id="KN826368">
    <property type="protein sequence ID" value="KIK79135.1"/>
    <property type="molecule type" value="Genomic_DNA"/>
</dbReference>
<sequence>MGGPDPVVPQEGNNITSLHVGLNWHGQDFSDPYGRFDTNVIEAFGEFLNSIYNTGLRTVDPPQGGVKSSSESEMEEEEEEEEEEGNDIDKEIEMSNNYVAGRMGGSQGMPPLYTQNNLPSTTLGMTALGGDVATSPQNIATPLQNVATPSQNVATPLQDVTTPPQHAALQPQNPVAHMHLSALPCSVPALDFTWDETGYFSNFTSMLQGDLNFPLGHLNPVANWN</sequence>
<dbReference type="OrthoDB" id="2712555at2759"/>
<name>A0A0D0DLD3_9AGAM</name>
<keyword evidence="3" id="KW-1185">Reference proteome</keyword>
<feature type="region of interest" description="Disordered" evidence="1">
    <location>
        <begin position="56"/>
        <end position="88"/>
    </location>
</feature>
<protein>
    <submittedName>
        <fullName evidence="2">Unplaced genomic scaffold scaffold_1546, whole genome shotgun sequence</fullName>
    </submittedName>
</protein>
<evidence type="ECO:0000313" key="2">
    <source>
        <dbReference type="EMBL" id="KIK79135.1"/>
    </source>
</evidence>
<dbReference type="InParanoid" id="A0A0D0DLD3"/>
<accession>A0A0D0DLD3</accession>
<proteinExistence type="predicted"/>
<dbReference type="AlphaFoldDB" id="A0A0D0DLD3"/>
<reference evidence="2 3" key="1">
    <citation type="submission" date="2014-04" db="EMBL/GenBank/DDBJ databases">
        <authorList>
            <consortium name="DOE Joint Genome Institute"/>
            <person name="Kuo A."/>
            <person name="Kohler A."/>
            <person name="Jargeat P."/>
            <person name="Nagy L.G."/>
            <person name="Floudas D."/>
            <person name="Copeland A."/>
            <person name="Barry K.W."/>
            <person name="Cichocki N."/>
            <person name="Veneault-Fourrey C."/>
            <person name="LaButti K."/>
            <person name="Lindquist E.A."/>
            <person name="Lipzen A."/>
            <person name="Lundell T."/>
            <person name="Morin E."/>
            <person name="Murat C."/>
            <person name="Sun H."/>
            <person name="Tunlid A."/>
            <person name="Henrissat B."/>
            <person name="Grigoriev I.V."/>
            <person name="Hibbett D.S."/>
            <person name="Martin F."/>
            <person name="Nordberg H.P."/>
            <person name="Cantor M.N."/>
            <person name="Hua S.X."/>
        </authorList>
    </citation>
    <scope>NUCLEOTIDE SEQUENCE [LARGE SCALE GENOMIC DNA]</scope>
    <source>
        <strain evidence="2 3">Ve08.2h10</strain>
    </source>
</reference>
<gene>
    <name evidence="2" type="ORF">PAXRUDRAFT_16491</name>
</gene>
<organism evidence="2 3">
    <name type="scientific">Paxillus rubicundulus Ve08.2h10</name>
    <dbReference type="NCBI Taxonomy" id="930991"/>
    <lineage>
        <taxon>Eukaryota</taxon>
        <taxon>Fungi</taxon>
        <taxon>Dikarya</taxon>
        <taxon>Basidiomycota</taxon>
        <taxon>Agaricomycotina</taxon>
        <taxon>Agaricomycetes</taxon>
        <taxon>Agaricomycetidae</taxon>
        <taxon>Boletales</taxon>
        <taxon>Paxilineae</taxon>
        <taxon>Paxillaceae</taxon>
        <taxon>Paxillus</taxon>
    </lineage>
</organism>
<dbReference type="HOGENOM" id="CLU_1230276_0_0_1"/>
<dbReference type="Proteomes" id="UP000054538">
    <property type="component" value="Unassembled WGS sequence"/>
</dbReference>